<evidence type="ECO:0000313" key="2">
    <source>
        <dbReference type="EMBL" id="SMO54093.1"/>
    </source>
</evidence>
<dbReference type="Proteomes" id="UP000317289">
    <property type="component" value="Unassembled WGS sequence"/>
</dbReference>
<proteinExistence type="predicted"/>
<dbReference type="OrthoDB" id="9810698at2"/>
<reference evidence="1 4" key="2">
    <citation type="submission" date="2019-11" db="EMBL/GenBank/DDBJ databases">
        <title>Flavobacterium resistens genome.</title>
        <authorList>
            <person name="Wilson V.M."/>
            <person name="Newman J.D."/>
        </authorList>
    </citation>
    <scope>NUCLEOTIDE SEQUENCE [LARGE SCALE GENOMIC DNA]</scope>
    <source>
        <strain evidence="1 4">DSM 19382</strain>
    </source>
</reference>
<dbReference type="EMBL" id="FXTA01000002">
    <property type="protein sequence ID" value="SMO54093.1"/>
    <property type="molecule type" value="Genomic_DNA"/>
</dbReference>
<dbReference type="Proteomes" id="UP000468990">
    <property type="component" value="Unassembled WGS sequence"/>
</dbReference>
<accession>A0A521C3W7</accession>
<dbReference type="RefSeq" id="WP_142449987.1">
    <property type="nucleotide sequence ID" value="NZ_FXTA01000002.1"/>
</dbReference>
<organism evidence="2 3">
    <name type="scientific">Flavobacterium resistens</name>
    <dbReference type="NCBI Taxonomy" id="443612"/>
    <lineage>
        <taxon>Bacteria</taxon>
        <taxon>Pseudomonadati</taxon>
        <taxon>Bacteroidota</taxon>
        <taxon>Flavobacteriia</taxon>
        <taxon>Flavobacteriales</taxon>
        <taxon>Flavobacteriaceae</taxon>
        <taxon>Flavobacterium</taxon>
    </lineage>
</organism>
<protein>
    <submittedName>
        <fullName evidence="2">Uncharacterized conserved protein</fullName>
    </submittedName>
</protein>
<name>A0A521C3W7_9FLAO</name>
<sequence length="325" mass="35648">MKTELNRHNQIKKSVVLSLIILMHFSGYAQLKGGHILGSSGLQSGTQAPENMLTVYVPGYFYEAGSLRNADGDKSIANPDINMFLTGVGANYVSDFKILGANYGATLLVAFASNAIQGSYVDSKSSFAFTDMLVQPIQLGWHHKRADFVFSYQLYLPTGKYELGGSNNSGLGMFMNEFSGGTTLFFNDKKTTHFSILAAYELNGRKKDTDIKTGDILSIEGGLGKTFYMMNAEKTAPTGILNAGLIYYLQYKVSNDEIPVGTLLLEPHKDRVGALGAEVNYFHIGCKTTAGLRWVSEIGAVNRFQGNTFFLTLAHVFSFQKEQPK</sequence>
<dbReference type="Pfam" id="PF13557">
    <property type="entry name" value="Phenol_MetA_deg"/>
    <property type="match status" value="1"/>
</dbReference>
<evidence type="ECO:0000313" key="3">
    <source>
        <dbReference type="Proteomes" id="UP000317289"/>
    </source>
</evidence>
<reference evidence="2 3" key="1">
    <citation type="submission" date="2017-05" db="EMBL/GenBank/DDBJ databases">
        <authorList>
            <person name="Varghese N."/>
            <person name="Submissions S."/>
        </authorList>
    </citation>
    <scope>NUCLEOTIDE SEQUENCE [LARGE SCALE GENOMIC DNA]</scope>
    <source>
        <strain evidence="2 3">DSM 19382</strain>
    </source>
</reference>
<dbReference type="InterPro" id="IPR025737">
    <property type="entry name" value="FApF"/>
</dbReference>
<dbReference type="EMBL" id="WKKG01000009">
    <property type="protein sequence ID" value="MRX69601.1"/>
    <property type="molecule type" value="Genomic_DNA"/>
</dbReference>
<dbReference type="AlphaFoldDB" id="A0A521C3W7"/>
<evidence type="ECO:0000313" key="1">
    <source>
        <dbReference type="EMBL" id="MRX69601.1"/>
    </source>
</evidence>
<evidence type="ECO:0000313" key="4">
    <source>
        <dbReference type="Proteomes" id="UP000468990"/>
    </source>
</evidence>
<gene>
    <name evidence="1" type="ORF">GJU42_16645</name>
    <name evidence="2" type="ORF">SAMN06265349_102182</name>
</gene>
<keyword evidence="4" id="KW-1185">Reference proteome</keyword>